<accession>A0A251J250</accession>
<dbReference type="STRING" id="3983.A0A251J250"/>
<dbReference type="Gramene" id="Manes.15G028900.6.v8.1">
    <property type="protein sequence ID" value="Manes.15G028900.6.v8.1.CDS"/>
    <property type="gene ID" value="Manes.15G028900.v8.1"/>
</dbReference>
<keyword evidence="2" id="KW-0687">Ribonucleoprotein</keyword>
<dbReference type="Proteomes" id="UP000091857">
    <property type="component" value="Chromosome 15"/>
</dbReference>
<sequence length="81" mass="9419">MKAELKDKLASIHEVKDQNTLFVFKFRTRLGGGKSTGFRLIYDSLDNVKKYEPKYRLIRDAGVGLTLKEDKLKEGWRSLQE</sequence>
<dbReference type="InterPro" id="IPR012678">
    <property type="entry name" value="Ribosomal_uL23/eL15/eS24_sf"/>
</dbReference>
<name>A0A251J250_MANES</name>
<gene>
    <name evidence="3" type="ORF">MANES_15G028900</name>
</gene>
<evidence type="ECO:0000256" key="1">
    <source>
        <dbReference type="ARBA" id="ARBA00022980"/>
    </source>
</evidence>
<dbReference type="GO" id="GO:0006412">
    <property type="term" value="P:translation"/>
    <property type="evidence" value="ECO:0007669"/>
    <property type="project" value="InterPro"/>
</dbReference>
<dbReference type="Pfam" id="PF01282">
    <property type="entry name" value="Ribosomal_S24e"/>
    <property type="match status" value="1"/>
</dbReference>
<evidence type="ECO:0000313" key="4">
    <source>
        <dbReference type="Proteomes" id="UP000091857"/>
    </source>
</evidence>
<dbReference type="Gramene" id="Manes.15G028900.5.v8.1">
    <property type="protein sequence ID" value="Manes.15G028900.5.v8.1.CDS"/>
    <property type="gene ID" value="Manes.15G028900.v8.1"/>
</dbReference>
<dbReference type="InterPro" id="IPR001976">
    <property type="entry name" value="Ribosomal_eS24"/>
</dbReference>
<protein>
    <recommendedName>
        <fullName evidence="5">40S ribosomal protein S24</fullName>
    </recommendedName>
</protein>
<dbReference type="Gramene" id="Manes.15G028900.1.v8.1">
    <property type="protein sequence ID" value="Manes.15G028900.1.v8.1.CDS"/>
    <property type="gene ID" value="Manes.15G028900.v8.1"/>
</dbReference>
<dbReference type="SUPFAM" id="SSF54189">
    <property type="entry name" value="Ribosomal proteins S24e, L23 and L15e"/>
    <property type="match status" value="1"/>
</dbReference>
<proteinExistence type="predicted"/>
<dbReference type="GO" id="GO:0022627">
    <property type="term" value="C:cytosolic small ribosomal subunit"/>
    <property type="evidence" value="ECO:0000318"/>
    <property type="project" value="GO_Central"/>
</dbReference>
<dbReference type="GO" id="GO:0003729">
    <property type="term" value="F:mRNA binding"/>
    <property type="evidence" value="ECO:0007669"/>
    <property type="project" value="UniProtKB-ARBA"/>
</dbReference>
<evidence type="ECO:0000313" key="3">
    <source>
        <dbReference type="EMBL" id="OAY27945.1"/>
    </source>
</evidence>
<keyword evidence="1" id="KW-0689">Ribosomal protein</keyword>
<dbReference type="EMBL" id="CM004401">
    <property type="protein sequence ID" value="OAY27946.1"/>
    <property type="molecule type" value="Genomic_DNA"/>
</dbReference>
<evidence type="ECO:0008006" key="5">
    <source>
        <dbReference type="Google" id="ProtNLM"/>
    </source>
</evidence>
<keyword evidence="4" id="KW-1185">Reference proteome</keyword>
<dbReference type="AlphaFoldDB" id="A0A251J250"/>
<dbReference type="Gene3D" id="3.30.70.3370">
    <property type="match status" value="1"/>
</dbReference>
<dbReference type="EMBL" id="CM004401">
    <property type="protein sequence ID" value="OAY27945.1"/>
    <property type="molecule type" value="Genomic_DNA"/>
</dbReference>
<organism evidence="3 4">
    <name type="scientific">Manihot esculenta</name>
    <name type="common">Cassava</name>
    <name type="synonym">Jatropha manihot</name>
    <dbReference type="NCBI Taxonomy" id="3983"/>
    <lineage>
        <taxon>Eukaryota</taxon>
        <taxon>Viridiplantae</taxon>
        <taxon>Streptophyta</taxon>
        <taxon>Embryophyta</taxon>
        <taxon>Tracheophyta</taxon>
        <taxon>Spermatophyta</taxon>
        <taxon>Magnoliopsida</taxon>
        <taxon>eudicotyledons</taxon>
        <taxon>Gunneridae</taxon>
        <taxon>Pentapetalae</taxon>
        <taxon>rosids</taxon>
        <taxon>fabids</taxon>
        <taxon>Malpighiales</taxon>
        <taxon>Euphorbiaceae</taxon>
        <taxon>Crotonoideae</taxon>
        <taxon>Manihoteae</taxon>
        <taxon>Manihot</taxon>
    </lineage>
</organism>
<dbReference type="InterPro" id="IPR053709">
    <property type="entry name" value="eRP_eS24_sf"/>
</dbReference>
<dbReference type="PANTHER" id="PTHR10496">
    <property type="entry name" value="40S RIBOSOMAL PROTEIN S24"/>
    <property type="match status" value="1"/>
</dbReference>
<reference evidence="3 4" key="1">
    <citation type="submission" date="2016-02" db="EMBL/GenBank/DDBJ databases">
        <title>WGS assembly of Manihot esculenta.</title>
        <authorList>
            <person name="Bredeson J.V."/>
            <person name="Prochnik S.E."/>
            <person name="Lyons J.B."/>
            <person name="Schmutz J."/>
            <person name="Grimwood J."/>
            <person name="Vrebalov J."/>
            <person name="Bart R.S."/>
            <person name="Amuge T."/>
            <person name="Ferguson M.E."/>
            <person name="Green R."/>
            <person name="Putnam N."/>
            <person name="Stites J."/>
            <person name="Rounsley S."/>
            <person name="Rokhsar D.S."/>
        </authorList>
    </citation>
    <scope>NUCLEOTIDE SEQUENCE [LARGE SCALE GENOMIC DNA]</scope>
    <source>
        <strain evidence="4">cv. AM560-2</strain>
        <tissue evidence="3">Leaf</tissue>
    </source>
</reference>
<dbReference type="GO" id="GO:0003735">
    <property type="term" value="F:structural constituent of ribosome"/>
    <property type="evidence" value="ECO:0000318"/>
    <property type="project" value="GO_Central"/>
</dbReference>
<evidence type="ECO:0000256" key="2">
    <source>
        <dbReference type="ARBA" id="ARBA00023274"/>
    </source>
</evidence>